<dbReference type="AlphaFoldDB" id="A0A7C3ZZR0"/>
<proteinExistence type="predicted"/>
<evidence type="ECO:0000313" key="2">
    <source>
        <dbReference type="EMBL" id="HGG02727.1"/>
    </source>
</evidence>
<name>A0A7C3ZZR0_9CYAN</name>
<feature type="chain" id="PRO_5028331343" evidence="1">
    <location>
        <begin position="33"/>
        <end position="307"/>
    </location>
</feature>
<comment type="caution">
    <text evidence="2">The sequence shown here is derived from an EMBL/GenBank/DDBJ whole genome shotgun (WGS) entry which is preliminary data.</text>
</comment>
<dbReference type="EMBL" id="DSPX01000198">
    <property type="protein sequence ID" value="HGG02727.1"/>
    <property type="molecule type" value="Genomic_DNA"/>
</dbReference>
<accession>A0A7C3ZZR0</accession>
<keyword evidence="1" id="KW-0732">Signal</keyword>
<organism evidence="2">
    <name type="scientific">Planktothricoides sp. SpSt-374</name>
    <dbReference type="NCBI Taxonomy" id="2282167"/>
    <lineage>
        <taxon>Bacteria</taxon>
        <taxon>Bacillati</taxon>
        <taxon>Cyanobacteriota</taxon>
        <taxon>Cyanophyceae</taxon>
        <taxon>Oscillatoriophycideae</taxon>
        <taxon>Oscillatoriales</taxon>
        <taxon>Oscillatoriaceae</taxon>
        <taxon>Planktothricoides</taxon>
    </lineage>
</organism>
<gene>
    <name evidence="2" type="ORF">ENR15_19320</name>
</gene>
<feature type="signal peptide" evidence="1">
    <location>
        <begin position="1"/>
        <end position="32"/>
    </location>
</feature>
<sequence length="307" mass="32531">MRLFFSRKKLQRLLSAGLAASLIPFSAAPVLAYADSDTGNLGQTGSETSGILRGIINVTEILSSTRAGDALSLFSGGRIAIASLNTIKATKGVRVGTGGLEADPAVLAARDGLELEVKTSLLEAGARSFRLRNGTVITTDMFAMAFTTVTTFVFPKDAVSILQDLGTVAQQVSDSSTGELLVASSAPVPIAQRLNPESPADAIQILYNTFNDAFSVSGIDPEIAQTNAKNLVLSLSGVKDWFATDEEIDVIPVNKTTKLMEPILKDIPKLRLALGNNPTANDYLLILHTMTVIDTILTPLQVINDLT</sequence>
<reference evidence="2" key="1">
    <citation type="journal article" date="2020" name="mSystems">
        <title>Genome- and Community-Level Interaction Insights into Carbon Utilization and Element Cycling Functions of Hydrothermarchaeota in Hydrothermal Sediment.</title>
        <authorList>
            <person name="Zhou Z."/>
            <person name="Liu Y."/>
            <person name="Xu W."/>
            <person name="Pan J."/>
            <person name="Luo Z.H."/>
            <person name="Li M."/>
        </authorList>
    </citation>
    <scope>NUCLEOTIDE SEQUENCE [LARGE SCALE GENOMIC DNA]</scope>
    <source>
        <strain evidence="2">SpSt-374</strain>
    </source>
</reference>
<protein>
    <submittedName>
        <fullName evidence="2">Uncharacterized protein</fullName>
    </submittedName>
</protein>
<evidence type="ECO:0000256" key="1">
    <source>
        <dbReference type="SAM" id="SignalP"/>
    </source>
</evidence>